<dbReference type="AlphaFoldDB" id="A0A0P1IPP8"/>
<dbReference type="Gene3D" id="3.40.1480.10">
    <property type="entry name" value="MOFRL domain"/>
    <property type="match status" value="1"/>
</dbReference>
<dbReference type="GO" id="GO:0016618">
    <property type="term" value="F:hydroxypyruvate reductase [NAD(P)H] activity"/>
    <property type="evidence" value="ECO:0007669"/>
    <property type="project" value="UniProtKB-EC"/>
</dbReference>
<dbReference type="SUPFAM" id="SSF82544">
    <property type="entry name" value="GckA/TtuD-like"/>
    <property type="match status" value="1"/>
</dbReference>
<feature type="domain" description="MOFRL-associated" evidence="2">
    <location>
        <begin position="11"/>
        <end position="200"/>
    </location>
</feature>
<dbReference type="GO" id="GO:0008887">
    <property type="term" value="F:glycerate kinase activity"/>
    <property type="evidence" value="ECO:0007669"/>
    <property type="project" value="InterPro"/>
</dbReference>
<evidence type="ECO:0000313" key="4">
    <source>
        <dbReference type="Proteomes" id="UP000051870"/>
    </source>
</evidence>
<evidence type="ECO:0000259" key="2">
    <source>
        <dbReference type="Pfam" id="PF13660"/>
    </source>
</evidence>
<dbReference type="InterPro" id="IPR037035">
    <property type="entry name" value="GK-like_C_sf"/>
</dbReference>
<name>A0A0P1IPP8_9RHOB</name>
<dbReference type="InterPro" id="IPR039760">
    <property type="entry name" value="MOFRL_protein"/>
</dbReference>
<dbReference type="Pfam" id="PF13660">
    <property type="entry name" value="DUF4147"/>
    <property type="match status" value="1"/>
</dbReference>
<dbReference type="GO" id="GO:0005737">
    <property type="term" value="C:cytoplasm"/>
    <property type="evidence" value="ECO:0007669"/>
    <property type="project" value="TreeGrafter"/>
</dbReference>
<sequence>MLDATSKSYIEDIWWAGVKAVRGTESVLKALKEQQVSRPDQIIAVGKAATAMARAAMDHFGAGIPTLVVTKYDHTEALPNCCKVIEAAHPVPDENSLVAGYEIHKTVRTMPENSHLLMLVSGGASALAEFPNDGMTLSGLMAENQQMLAQGYDIHAMNARRKELSQIKGGRLLATFQGELVTTLAISDVQGDDLSVIGSGIGDAPEFYRFSFDPFIVASNAIARHASAKAATGMGLNVLTNSETLYADVYELAASIGKTLRHAPPGLHIWGGEPTIVLPPDPGQGGRNQALALALAREVSGIIGLTILVAGTDGTDGPTDAAGGFASGATWSEDAARFMRQADAGRFLEHAGALFKSGPTGTNVMDLLIALKT</sequence>
<dbReference type="Pfam" id="PF05161">
    <property type="entry name" value="MOFRL"/>
    <property type="match status" value="1"/>
</dbReference>
<dbReference type="GeneID" id="83880425"/>
<dbReference type="Gene3D" id="3.40.50.10180">
    <property type="entry name" value="Glycerate kinase, MOFRL-like N-terminal domain"/>
    <property type="match status" value="1"/>
</dbReference>
<dbReference type="InterPro" id="IPR007835">
    <property type="entry name" value="MOFRL"/>
</dbReference>
<dbReference type="EC" id="1.1.1.81" evidence="3"/>
<dbReference type="InterPro" id="IPR038614">
    <property type="entry name" value="GK_N_sf"/>
</dbReference>
<evidence type="ECO:0000259" key="1">
    <source>
        <dbReference type="Pfam" id="PF05161"/>
    </source>
</evidence>
<dbReference type="InterPro" id="IPR025286">
    <property type="entry name" value="MOFRL_assoc_dom"/>
</dbReference>
<gene>
    <name evidence="3" type="primary">ttuD</name>
    <name evidence="3" type="ORF">PH7735_01369</name>
</gene>
<organism evidence="3 4">
    <name type="scientific">Shimia thalassica</name>
    <dbReference type="NCBI Taxonomy" id="1715693"/>
    <lineage>
        <taxon>Bacteria</taxon>
        <taxon>Pseudomonadati</taxon>
        <taxon>Pseudomonadota</taxon>
        <taxon>Alphaproteobacteria</taxon>
        <taxon>Rhodobacterales</taxon>
        <taxon>Roseobacteraceae</taxon>
    </lineage>
</organism>
<keyword evidence="3" id="KW-0560">Oxidoreductase</keyword>
<dbReference type="PANTHER" id="PTHR12227">
    <property type="entry name" value="GLYCERATE KINASE"/>
    <property type="match status" value="1"/>
</dbReference>
<dbReference type="PANTHER" id="PTHR12227:SF0">
    <property type="entry name" value="GLYCERATE KINASE"/>
    <property type="match status" value="1"/>
</dbReference>
<proteinExistence type="predicted"/>
<dbReference type="STRING" id="1715693.PH7735_01369"/>
<accession>A0A0P1IPP8</accession>
<dbReference type="Proteomes" id="UP000051870">
    <property type="component" value="Unassembled WGS sequence"/>
</dbReference>
<keyword evidence="3" id="KW-0670">Pyruvate</keyword>
<protein>
    <submittedName>
        <fullName evidence="3">Putative hydroxypyruvate reductase</fullName>
        <ecNumber evidence="3">1.1.1.81</ecNumber>
    </submittedName>
</protein>
<evidence type="ECO:0000313" key="3">
    <source>
        <dbReference type="EMBL" id="CUJ91446.1"/>
    </source>
</evidence>
<feature type="domain" description="MOFRL" evidence="1">
    <location>
        <begin position="268"/>
        <end position="366"/>
    </location>
</feature>
<keyword evidence="4" id="KW-1185">Reference proteome</keyword>
<dbReference type="EMBL" id="CYTW01000001">
    <property type="protein sequence ID" value="CUJ91446.1"/>
    <property type="molecule type" value="Genomic_DNA"/>
</dbReference>
<dbReference type="RefSeq" id="WP_058310507.1">
    <property type="nucleotide sequence ID" value="NZ_CYTW01000001.1"/>
</dbReference>
<reference evidence="4" key="1">
    <citation type="submission" date="2015-09" db="EMBL/GenBank/DDBJ databases">
        <authorList>
            <person name="Rodrigo-Torres Lidia"/>
            <person name="Arahal R.David."/>
        </authorList>
    </citation>
    <scope>NUCLEOTIDE SEQUENCE [LARGE SCALE GENOMIC DNA]</scope>
    <source>
        <strain evidence="4">CECT 7735</strain>
    </source>
</reference>